<name>A0A382U586_9ZZZZ</name>
<gene>
    <name evidence="1" type="ORF">METZ01_LOCUS382313</name>
</gene>
<dbReference type="EMBL" id="UINC01141615">
    <property type="protein sequence ID" value="SVD29459.1"/>
    <property type="molecule type" value="Genomic_DNA"/>
</dbReference>
<dbReference type="AlphaFoldDB" id="A0A382U586"/>
<organism evidence="1">
    <name type="scientific">marine metagenome</name>
    <dbReference type="NCBI Taxonomy" id="408172"/>
    <lineage>
        <taxon>unclassified sequences</taxon>
        <taxon>metagenomes</taxon>
        <taxon>ecological metagenomes</taxon>
    </lineage>
</organism>
<accession>A0A382U586</accession>
<sequence length="168" mass="20050">MHHAHYMARYYEGRFSGKLSQAHANLNSWPKIREGIWCLKLNDELLVRGTSHWKDEGNLERVVTRLMQGDVRGDSHGRWVEEFFDHHIRPVIEAGPAPIHFHPSDIPKACAEFWEINCIYSHEKIDDRGDKWWKSLQPDGPFEDLRELEDTEYYRHILEYEKDYSEED</sequence>
<proteinExistence type="predicted"/>
<evidence type="ECO:0000313" key="1">
    <source>
        <dbReference type="EMBL" id="SVD29459.1"/>
    </source>
</evidence>
<protein>
    <submittedName>
        <fullName evidence="1">Uncharacterized protein</fullName>
    </submittedName>
</protein>
<reference evidence="1" key="1">
    <citation type="submission" date="2018-05" db="EMBL/GenBank/DDBJ databases">
        <authorList>
            <person name="Lanie J.A."/>
            <person name="Ng W.-L."/>
            <person name="Kazmierczak K.M."/>
            <person name="Andrzejewski T.M."/>
            <person name="Davidsen T.M."/>
            <person name="Wayne K.J."/>
            <person name="Tettelin H."/>
            <person name="Glass J.I."/>
            <person name="Rusch D."/>
            <person name="Podicherti R."/>
            <person name="Tsui H.-C.T."/>
            <person name="Winkler M.E."/>
        </authorList>
    </citation>
    <scope>NUCLEOTIDE SEQUENCE</scope>
</reference>